<dbReference type="PATRIC" id="fig|679201.3.peg.459"/>
<evidence type="ECO:0000313" key="1">
    <source>
        <dbReference type="EMBL" id="EHG21752.1"/>
    </source>
</evidence>
<keyword evidence="2" id="KW-1185">Reference proteome</keyword>
<dbReference type="OrthoDB" id="1669681at2"/>
<dbReference type="EMBL" id="ACZM01000004">
    <property type="protein sequence ID" value="EHG21752.1"/>
    <property type="molecule type" value="Genomic_DNA"/>
</dbReference>
<evidence type="ECO:0000313" key="2">
    <source>
        <dbReference type="Proteomes" id="UP000004129"/>
    </source>
</evidence>
<reference evidence="1 2" key="1">
    <citation type="submission" date="2011-08" db="EMBL/GenBank/DDBJ databases">
        <title>The Genome Sequence of Selenomonas infelix ATCC 43532.</title>
        <authorList>
            <consortium name="The Broad Institute Genome Sequencing Platform"/>
            <person name="Earl A."/>
            <person name="Ward D."/>
            <person name="Feldgarden M."/>
            <person name="Gevers D."/>
            <person name="Izard J."/>
            <person name="Blanton J.M."/>
            <person name="Baranova O.V."/>
            <person name="Dewhirst F.E."/>
            <person name="Young S.K."/>
            <person name="Zeng Q."/>
            <person name="Gargeya S."/>
            <person name="Fitzgerald M."/>
            <person name="Haas B."/>
            <person name="Abouelleil A."/>
            <person name="Alvarado L."/>
            <person name="Arachchi H.M."/>
            <person name="Berlin A."/>
            <person name="Brown A."/>
            <person name="Chapman S.B."/>
            <person name="Chen Z."/>
            <person name="Dunbar C."/>
            <person name="Freedman E."/>
            <person name="Gearin G."/>
            <person name="Gellesch M."/>
            <person name="Goldberg J."/>
            <person name="Griggs A."/>
            <person name="Gujja S."/>
            <person name="Heiman D."/>
            <person name="Howarth C."/>
            <person name="Larson L."/>
            <person name="Lui A."/>
            <person name="MacDonald P.J.P."/>
            <person name="Montmayeur A."/>
            <person name="Murphy C."/>
            <person name="Neiman D."/>
            <person name="Pearson M."/>
            <person name="Priest M."/>
            <person name="Roberts A."/>
            <person name="Saif S."/>
            <person name="Shea T."/>
            <person name="Shenoy N."/>
            <person name="Sisk P."/>
            <person name="Stolte C."/>
            <person name="Sykes S."/>
            <person name="Wortman J."/>
            <person name="Nusbaum C."/>
            <person name="Birren B."/>
        </authorList>
    </citation>
    <scope>NUCLEOTIDE SEQUENCE [LARGE SCALE GENOMIC DNA]</scope>
    <source>
        <strain evidence="1 2">ATCC 43532</strain>
    </source>
</reference>
<sequence>MMEYIDARGWRYRVMQGLDGSWKGRYRKPDKPWQKNRADDVGWKNVATLPWRKTQEEAERDLAEYAKRKEMRVYQKDAEDVT</sequence>
<protein>
    <submittedName>
        <fullName evidence="1">Uncharacterized protein</fullName>
    </submittedName>
</protein>
<accession>G5GMH4</accession>
<organism evidence="1 2">
    <name type="scientific">Selenomonas infelix ATCC 43532</name>
    <dbReference type="NCBI Taxonomy" id="679201"/>
    <lineage>
        <taxon>Bacteria</taxon>
        <taxon>Bacillati</taxon>
        <taxon>Bacillota</taxon>
        <taxon>Negativicutes</taxon>
        <taxon>Selenomonadales</taxon>
        <taxon>Selenomonadaceae</taxon>
        <taxon>Selenomonas</taxon>
    </lineage>
</organism>
<dbReference type="STRING" id="679201.HMPREF9334_00455"/>
<comment type="caution">
    <text evidence="1">The sequence shown here is derived from an EMBL/GenBank/DDBJ whole genome shotgun (WGS) entry which is preliminary data.</text>
</comment>
<proteinExistence type="predicted"/>
<dbReference type="AlphaFoldDB" id="G5GMH4"/>
<dbReference type="Proteomes" id="UP000004129">
    <property type="component" value="Unassembled WGS sequence"/>
</dbReference>
<dbReference type="HOGENOM" id="CLU_2828796_0_0_9"/>
<gene>
    <name evidence="1" type="ORF">HMPREF9334_00455</name>
</gene>
<name>G5GMH4_9FIRM</name>